<dbReference type="Proteomes" id="UP001651158">
    <property type="component" value="Unassembled WGS sequence"/>
</dbReference>
<organism evidence="2 3">
    <name type="scientific">Taenia crassiceps</name>
    <dbReference type="NCBI Taxonomy" id="6207"/>
    <lineage>
        <taxon>Eukaryota</taxon>
        <taxon>Metazoa</taxon>
        <taxon>Spiralia</taxon>
        <taxon>Lophotrochozoa</taxon>
        <taxon>Platyhelminthes</taxon>
        <taxon>Cestoda</taxon>
        <taxon>Eucestoda</taxon>
        <taxon>Cyclophyllidea</taxon>
        <taxon>Taeniidae</taxon>
        <taxon>Taenia</taxon>
    </lineage>
</organism>
<feature type="region of interest" description="Disordered" evidence="1">
    <location>
        <begin position="1"/>
        <end position="145"/>
    </location>
</feature>
<evidence type="ECO:0000313" key="3">
    <source>
        <dbReference type="Proteomes" id="UP001651158"/>
    </source>
</evidence>
<gene>
    <name evidence="2" type="ORF">TcWFU_005661</name>
</gene>
<feature type="compositionally biased region" description="Basic residues" evidence="1">
    <location>
        <begin position="212"/>
        <end position="233"/>
    </location>
</feature>
<evidence type="ECO:0000256" key="1">
    <source>
        <dbReference type="SAM" id="MobiDB-lite"/>
    </source>
</evidence>
<dbReference type="EMBL" id="JAKROA010000001">
    <property type="protein sequence ID" value="KAL5112197.1"/>
    <property type="molecule type" value="Genomic_DNA"/>
</dbReference>
<name>A0ABR4QR76_9CEST</name>
<evidence type="ECO:0000313" key="2">
    <source>
        <dbReference type="EMBL" id="KAL5112197.1"/>
    </source>
</evidence>
<feature type="compositionally biased region" description="Polar residues" evidence="1">
    <location>
        <begin position="118"/>
        <end position="140"/>
    </location>
</feature>
<protein>
    <submittedName>
        <fullName evidence="2">Uncharacterized protein</fullName>
    </submittedName>
</protein>
<comment type="caution">
    <text evidence="2">The sequence shown here is derived from an EMBL/GenBank/DDBJ whole genome shotgun (WGS) entry which is preliminary data.</text>
</comment>
<feature type="compositionally biased region" description="Low complexity" evidence="1">
    <location>
        <begin position="26"/>
        <end position="41"/>
    </location>
</feature>
<proteinExistence type="predicted"/>
<sequence>MSDRRVCPSMEANDVTGLGSKSTSLSVHVKGCVGGSSVSQSSEKRYSRRQTQRAVPDGDTWDEVQSVRKRQCSNISDDDDFSRENVMPSGDSANNNGRYSDLGNVEPHKKFEPAETASVRSSMSTDPPNTAPSTSSAQKTPKNHKVLHSTRVRFPSTSAKGNVNDDSTKKFGLNLHLSSYLRPNARKESKAPDEGILDKVVRYCYIKNAHNQRPHKHGHIFPKPKTKRSRLNKQPRETLPTPNEECRAICSDLSTVTSVSSMQRSWNTKNASTICQDEGENEDQLVMQISAKVQHMRLSSEDASTPGRDTIATESHPTLLVTSPELGVRHWEEKGNLLSLSPIDEVNTLTSATDVLITHKPRGCEGDVRAEVILADGAKQEASPGFGSQSFMHFTTKISPPLRKMIRIVPGIIQKNITPQLTPYSQVTRCMPIKSQLRMGRPHKRYQVAPSISVVMASKNRIFLRKQFIKKSFFLPESANLEDILADADDRRIVAICNRFHCEMVAFSKVPRKGFMKHEVILSAGCRDDIAKCARCLDARLNWCISPQLD</sequence>
<accession>A0ABR4QR76</accession>
<reference evidence="2 3" key="1">
    <citation type="journal article" date="2022" name="Front. Cell. Infect. Microbiol.">
        <title>The Genomes of Two Strains of Taenia crassiceps the Animal Model for the Study of Human Cysticercosis.</title>
        <authorList>
            <person name="Bobes R.J."/>
            <person name="Estrada K."/>
            <person name="Rios-Valencia D.G."/>
            <person name="Calderon-Gallegos A."/>
            <person name="de la Torre P."/>
            <person name="Carrero J.C."/>
            <person name="Sanchez-Flores A."/>
            <person name="Laclette J.P."/>
        </authorList>
    </citation>
    <scope>NUCLEOTIDE SEQUENCE [LARGE SCALE GENOMIC DNA]</scope>
    <source>
        <strain evidence="2">WFUcys</strain>
    </source>
</reference>
<feature type="region of interest" description="Disordered" evidence="1">
    <location>
        <begin position="212"/>
        <end position="242"/>
    </location>
</feature>
<keyword evidence="3" id="KW-1185">Reference proteome</keyword>